<dbReference type="Pfam" id="PF00392">
    <property type="entry name" value="GntR"/>
    <property type="match status" value="1"/>
</dbReference>
<dbReference type="SUPFAM" id="SSF46785">
    <property type="entry name" value="Winged helix' DNA-binding domain"/>
    <property type="match status" value="1"/>
</dbReference>
<keyword evidence="2" id="KW-0238">DNA-binding</keyword>
<name>A0A1M4EA27_9ACTN</name>
<dbReference type="PROSITE" id="PS50949">
    <property type="entry name" value="HTH_GNTR"/>
    <property type="match status" value="1"/>
</dbReference>
<dbReference type="PANTHER" id="PTHR43537">
    <property type="entry name" value="TRANSCRIPTIONAL REGULATOR, GNTR FAMILY"/>
    <property type="match status" value="1"/>
</dbReference>
<dbReference type="InterPro" id="IPR036390">
    <property type="entry name" value="WH_DNA-bd_sf"/>
</dbReference>
<keyword evidence="1" id="KW-0805">Transcription regulation</keyword>
<evidence type="ECO:0000313" key="5">
    <source>
        <dbReference type="EMBL" id="SBO95612.1"/>
    </source>
</evidence>
<accession>A0A1M4EA27</accession>
<keyword evidence="3" id="KW-0804">Transcription</keyword>
<dbReference type="GO" id="GO:0003677">
    <property type="term" value="F:DNA binding"/>
    <property type="evidence" value="ECO:0007669"/>
    <property type="project" value="UniProtKB-KW"/>
</dbReference>
<evidence type="ECO:0000256" key="2">
    <source>
        <dbReference type="ARBA" id="ARBA00023125"/>
    </source>
</evidence>
<gene>
    <name evidence="5" type="ORF">BN4615_P5128</name>
</gene>
<dbReference type="InterPro" id="IPR008920">
    <property type="entry name" value="TF_FadR/GntR_C"/>
</dbReference>
<dbReference type="AlphaFoldDB" id="A0A1M4EA27"/>
<dbReference type="SMART" id="SM00895">
    <property type="entry name" value="FCD"/>
    <property type="match status" value="1"/>
</dbReference>
<evidence type="ECO:0000256" key="3">
    <source>
        <dbReference type="ARBA" id="ARBA00023163"/>
    </source>
</evidence>
<dbReference type="RefSeq" id="WP_225274978.1">
    <property type="nucleotide sequence ID" value="NZ_CP084058.1"/>
</dbReference>
<dbReference type="Pfam" id="PF07729">
    <property type="entry name" value="FCD"/>
    <property type="match status" value="1"/>
</dbReference>
<sequence length="226" mass="25096">MVNAEPLTRAEALAADIESMIVERGLGPGDLIGTMDEFRDRSGYGRATISEAARLLNDRGSVEIRPGRGGGLFVAQPNPIVRLRHTLLTVRKMPTTVADAIAVREALEPLIAADAAQHRSRQDISDLRKHLTGLRRAMTSTDRFMRANWALHERIAEISPNHLAKAVYLSMTRFITDLSEHADPDDGRDDDYLRLRLDVHAELVDAIIAGDVERTMRAVERHHAPS</sequence>
<organism evidence="5">
    <name type="scientific">Nonomuraea gerenzanensis</name>
    <dbReference type="NCBI Taxonomy" id="93944"/>
    <lineage>
        <taxon>Bacteria</taxon>
        <taxon>Bacillati</taxon>
        <taxon>Actinomycetota</taxon>
        <taxon>Actinomycetes</taxon>
        <taxon>Streptosporangiales</taxon>
        <taxon>Streptosporangiaceae</taxon>
        <taxon>Nonomuraea</taxon>
    </lineage>
</organism>
<dbReference type="GO" id="GO:0003700">
    <property type="term" value="F:DNA-binding transcription factor activity"/>
    <property type="evidence" value="ECO:0007669"/>
    <property type="project" value="InterPro"/>
</dbReference>
<dbReference type="Gene3D" id="1.20.120.530">
    <property type="entry name" value="GntR ligand-binding domain-like"/>
    <property type="match status" value="1"/>
</dbReference>
<feature type="domain" description="HTH gntR-type" evidence="4">
    <location>
        <begin position="7"/>
        <end position="77"/>
    </location>
</feature>
<dbReference type="InterPro" id="IPR000524">
    <property type="entry name" value="Tscrpt_reg_HTH_GntR"/>
</dbReference>
<dbReference type="PANTHER" id="PTHR43537:SF5">
    <property type="entry name" value="UXU OPERON TRANSCRIPTIONAL REGULATOR"/>
    <property type="match status" value="1"/>
</dbReference>
<reference evidence="5" key="1">
    <citation type="submission" date="2016-04" db="EMBL/GenBank/DDBJ databases">
        <authorList>
            <person name="Evans L.H."/>
            <person name="Alamgir A."/>
            <person name="Owens N."/>
            <person name="Weber N.D."/>
            <person name="Virtaneva K."/>
            <person name="Barbian K."/>
            <person name="Babar A."/>
            <person name="Rosenke K."/>
        </authorList>
    </citation>
    <scope>NUCLEOTIDE SEQUENCE</scope>
    <source>
        <strain evidence="5">Nono1</strain>
    </source>
</reference>
<evidence type="ECO:0000256" key="1">
    <source>
        <dbReference type="ARBA" id="ARBA00023015"/>
    </source>
</evidence>
<dbReference type="EMBL" id="LT559118">
    <property type="protein sequence ID" value="SBO95612.1"/>
    <property type="molecule type" value="Genomic_DNA"/>
</dbReference>
<protein>
    <submittedName>
        <fullName evidence="5">Transcriptional regulator, GntR family</fullName>
    </submittedName>
</protein>
<evidence type="ECO:0000259" key="4">
    <source>
        <dbReference type="PROSITE" id="PS50949"/>
    </source>
</evidence>
<dbReference type="SUPFAM" id="SSF48008">
    <property type="entry name" value="GntR ligand-binding domain-like"/>
    <property type="match status" value="1"/>
</dbReference>
<proteinExistence type="predicted"/>
<dbReference type="Gene3D" id="1.10.10.10">
    <property type="entry name" value="Winged helix-like DNA-binding domain superfamily/Winged helix DNA-binding domain"/>
    <property type="match status" value="1"/>
</dbReference>
<dbReference type="InterPro" id="IPR011711">
    <property type="entry name" value="GntR_C"/>
</dbReference>
<dbReference type="InterPro" id="IPR036388">
    <property type="entry name" value="WH-like_DNA-bd_sf"/>
</dbReference>